<gene>
    <name evidence="2" type="ORF">GCM10022210_02110</name>
</gene>
<reference evidence="3" key="1">
    <citation type="journal article" date="2019" name="Int. J. Syst. Evol. Microbiol.">
        <title>The Global Catalogue of Microorganisms (GCM) 10K type strain sequencing project: providing services to taxonomists for standard genome sequencing and annotation.</title>
        <authorList>
            <consortium name="The Broad Institute Genomics Platform"/>
            <consortium name="The Broad Institute Genome Sequencing Center for Infectious Disease"/>
            <person name="Wu L."/>
            <person name="Ma J."/>
        </authorList>
    </citation>
    <scope>NUCLEOTIDE SEQUENCE [LARGE SCALE GENOMIC DNA]</scope>
    <source>
        <strain evidence="3">JCM 16601</strain>
    </source>
</reference>
<evidence type="ECO:0000313" key="3">
    <source>
        <dbReference type="Proteomes" id="UP001500742"/>
    </source>
</evidence>
<keyword evidence="1" id="KW-0812">Transmembrane</keyword>
<accession>A0ABP7P2R9</accession>
<comment type="caution">
    <text evidence="2">The sequence shown here is derived from an EMBL/GenBank/DDBJ whole genome shotgun (WGS) entry which is preliminary data.</text>
</comment>
<dbReference type="RefSeq" id="WP_259096063.1">
    <property type="nucleotide sequence ID" value="NZ_BAAAZC010000003.1"/>
</dbReference>
<feature type="transmembrane region" description="Helical" evidence="1">
    <location>
        <begin position="21"/>
        <end position="40"/>
    </location>
</feature>
<dbReference type="InterPro" id="IPR005325">
    <property type="entry name" value="DUF308_memb"/>
</dbReference>
<keyword evidence="3" id="KW-1185">Reference proteome</keyword>
<feature type="transmembrane region" description="Helical" evidence="1">
    <location>
        <begin position="102"/>
        <end position="121"/>
    </location>
</feature>
<feature type="transmembrane region" description="Helical" evidence="1">
    <location>
        <begin position="79"/>
        <end position="96"/>
    </location>
</feature>
<feature type="transmembrane region" description="Helical" evidence="1">
    <location>
        <begin position="46"/>
        <end position="67"/>
    </location>
</feature>
<sequence length="193" mass="20517">MKTEQLFKTNATAKAKALSTLYFTRMGFSIIWVTLVAIFASKSPQIAAILLIIYPAWDVVGTFWDISINKGKESLTPQYTNAVISIITTFAVGVALNSGVPAALIVFGAWAGLTGIIQLVLGLQRRRELGGQWPMILSGGQSLIAGIAFAAMAHQPTMGIASLAGYSAFGAFYYLLAAIRLSKTTGVPNTQAI</sequence>
<dbReference type="Pfam" id="PF03729">
    <property type="entry name" value="DUF308"/>
    <property type="match status" value="1"/>
</dbReference>
<feature type="transmembrane region" description="Helical" evidence="1">
    <location>
        <begin position="158"/>
        <end position="176"/>
    </location>
</feature>
<keyword evidence="1" id="KW-1133">Transmembrane helix</keyword>
<evidence type="ECO:0000313" key="2">
    <source>
        <dbReference type="EMBL" id="GAA3958380.1"/>
    </source>
</evidence>
<protein>
    <submittedName>
        <fullName evidence="2">DUF308 domain-containing protein</fullName>
    </submittedName>
</protein>
<organism evidence="2 3">
    <name type="scientific">Mucilaginibacter dorajii</name>
    <dbReference type="NCBI Taxonomy" id="692994"/>
    <lineage>
        <taxon>Bacteria</taxon>
        <taxon>Pseudomonadati</taxon>
        <taxon>Bacteroidota</taxon>
        <taxon>Sphingobacteriia</taxon>
        <taxon>Sphingobacteriales</taxon>
        <taxon>Sphingobacteriaceae</taxon>
        <taxon>Mucilaginibacter</taxon>
    </lineage>
</organism>
<keyword evidence="1" id="KW-0472">Membrane</keyword>
<dbReference type="Proteomes" id="UP001500742">
    <property type="component" value="Unassembled WGS sequence"/>
</dbReference>
<name>A0ABP7P2R9_9SPHI</name>
<proteinExistence type="predicted"/>
<feature type="transmembrane region" description="Helical" evidence="1">
    <location>
        <begin position="133"/>
        <end position="152"/>
    </location>
</feature>
<evidence type="ECO:0000256" key="1">
    <source>
        <dbReference type="SAM" id="Phobius"/>
    </source>
</evidence>
<dbReference type="EMBL" id="BAAAZC010000003">
    <property type="protein sequence ID" value="GAA3958380.1"/>
    <property type="molecule type" value="Genomic_DNA"/>
</dbReference>